<dbReference type="EnsemblMetazoa" id="PPA18545.1">
    <property type="protein sequence ID" value="PPA18545.1"/>
    <property type="gene ID" value="WBGene00108099"/>
</dbReference>
<sequence>MGRFPVKMRPVLLISCVILSFIDYSASSTLDQAVTRLRQRYHQDRIATSPSTPNPDSEETHRKAQSLINQWSQYEKTAGGTGFHMERPDTGPGYGPGLGDIAVRAGVGVAYPFGGFNYRRDFELGMGGSGRIGGREVGWGNGMPGLSSSPWIG</sequence>
<feature type="chain" id="PRO_5043332724" evidence="2">
    <location>
        <begin position="28"/>
        <end position="153"/>
    </location>
</feature>
<accession>A0A2A6CYS4</accession>
<evidence type="ECO:0000313" key="3">
    <source>
        <dbReference type="EnsemblMetazoa" id="PPA18545.1"/>
    </source>
</evidence>
<feature type="region of interest" description="Disordered" evidence="1">
    <location>
        <begin position="41"/>
        <end position="64"/>
    </location>
</feature>
<gene>
    <name evidence="3" type="primary">WBGene00108099</name>
</gene>
<name>A0A2A6CYS4_PRIPA</name>
<feature type="compositionally biased region" description="Polar residues" evidence="1">
    <location>
        <begin position="46"/>
        <end position="55"/>
    </location>
</feature>
<proteinExistence type="predicted"/>
<protein>
    <submittedName>
        <fullName evidence="3">Uncharacterized protein</fullName>
    </submittedName>
</protein>
<organism evidence="3 4">
    <name type="scientific">Pristionchus pacificus</name>
    <name type="common">Parasitic nematode worm</name>
    <dbReference type="NCBI Taxonomy" id="54126"/>
    <lineage>
        <taxon>Eukaryota</taxon>
        <taxon>Metazoa</taxon>
        <taxon>Ecdysozoa</taxon>
        <taxon>Nematoda</taxon>
        <taxon>Chromadorea</taxon>
        <taxon>Rhabditida</taxon>
        <taxon>Rhabditina</taxon>
        <taxon>Diplogasteromorpha</taxon>
        <taxon>Diplogasteroidea</taxon>
        <taxon>Neodiplogasteridae</taxon>
        <taxon>Pristionchus</taxon>
    </lineage>
</organism>
<dbReference type="Proteomes" id="UP000005239">
    <property type="component" value="Unassembled WGS sequence"/>
</dbReference>
<dbReference type="OrthoDB" id="5832014at2759"/>
<evidence type="ECO:0000313" key="4">
    <source>
        <dbReference type="Proteomes" id="UP000005239"/>
    </source>
</evidence>
<evidence type="ECO:0000256" key="1">
    <source>
        <dbReference type="SAM" id="MobiDB-lite"/>
    </source>
</evidence>
<reference evidence="4" key="1">
    <citation type="journal article" date="2008" name="Nat. Genet.">
        <title>The Pristionchus pacificus genome provides a unique perspective on nematode lifestyle and parasitism.</title>
        <authorList>
            <person name="Dieterich C."/>
            <person name="Clifton S.W."/>
            <person name="Schuster L.N."/>
            <person name="Chinwalla A."/>
            <person name="Delehaunty K."/>
            <person name="Dinkelacker I."/>
            <person name="Fulton L."/>
            <person name="Fulton R."/>
            <person name="Godfrey J."/>
            <person name="Minx P."/>
            <person name="Mitreva M."/>
            <person name="Roeseler W."/>
            <person name="Tian H."/>
            <person name="Witte H."/>
            <person name="Yang S.P."/>
            <person name="Wilson R.K."/>
            <person name="Sommer R.J."/>
        </authorList>
    </citation>
    <scope>NUCLEOTIDE SEQUENCE [LARGE SCALE GENOMIC DNA]</scope>
    <source>
        <strain evidence="4">PS312</strain>
    </source>
</reference>
<dbReference type="AlphaFoldDB" id="A0A2A6CYS4"/>
<evidence type="ECO:0000256" key="2">
    <source>
        <dbReference type="SAM" id="SignalP"/>
    </source>
</evidence>
<keyword evidence="2" id="KW-0732">Signal</keyword>
<accession>A0A8R1UBS6</accession>
<feature type="signal peptide" evidence="2">
    <location>
        <begin position="1"/>
        <end position="27"/>
    </location>
</feature>
<keyword evidence="4" id="KW-1185">Reference proteome</keyword>
<reference evidence="3" key="2">
    <citation type="submission" date="2022-06" db="UniProtKB">
        <authorList>
            <consortium name="EnsemblMetazoa"/>
        </authorList>
    </citation>
    <scope>IDENTIFICATION</scope>
    <source>
        <strain evidence="3">PS312</strain>
    </source>
</reference>